<reference evidence="2 3" key="1">
    <citation type="submission" date="2019-02" db="EMBL/GenBank/DDBJ databases">
        <title>Deep-cultivation of Planctomycetes and their phenomic and genomic characterization uncovers novel biology.</title>
        <authorList>
            <person name="Wiegand S."/>
            <person name="Jogler M."/>
            <person name="Boedeker C."/>
            <person name="Pinto D."/>
            <person name="Vollmers J."/>
            <person name="Rivas-Marin E."/>
            <person name="Kohn T."/>
            <person name="Peeters S.H."/>
            <person name="Heuer A."/>
            <person name="Rast P."/>
            <person name="Oberbeckmann S."/>
            <person name="Bunk B."/>
            <person name="Jeske O."/>
            <person name="Meyerdierks A."/>
            <person name="Storesund J.E."/>
            <person name="Kallscheuer N."/>
            <person name="Luecker S."/>
            <person name="Lage O.M."/>
            <person name="Pohl T."/>
            <person name="Merkel B.J."/>
            <person name="Hornburger P."/>
            <person name="Mueller R.-W."/>
            <person name="Bruemmer F."/>
            <person name="Labrenz M."/>
            <person name="Spormann A.M."/>
            <person name="Op den Camp H."/>
            <person name="Overmann J."/>
            <person name="Amann R."/>
            <person name="Jetten M.S.M."/>
            <person name="Mascher T."/>
            <person name="Medema M.H."/>
            <person name="Devos D.P."/>
            <person name="Kaster A.-K."/>
            <person name="Ovreas L."/>
            <person name="Rohde M."/>
            <person name="Galperin M.Y."/>
            <person name="Jogler C."/>
        </authorList>
    </citation>
    <scope>NUCLEOTIDE SEQUENCE [LARGE SCALE GENOMIC DNA]</scope>
    <source>
        <strain evidence="2 3">Pla133</strain>
    </source>
</reference>
<organism evidence="2 3">
    <name type="scientific">Engelhardtia mirabilis</name>
    <dbReference type="NCBI Taxonomy" id="2528011"/>
    <lineage>
        <taxon>Bacteria</taxon>
        <taxon>Pseudomonadati</taxon>
        <taxon>Planctomycetota</taxon>
        <taxon>Planctomycetia</taxon>
        <taxon>Planctomycetia incertae sedis</taxon>
        <taxon>Engelhardtia</taxon>
    </lineage>
</organism>
<name>A0A518BLF7_9BACT</name>
<dbReference type="EMBL" id="CP036287">
    <property type="protein sequence ID" value="QDU67810.1"/>
    <property type="molecule type" value="Genomic_DNA"/>
</dbReference>
<feature type="chain" id="PRO_5022197606" evidence="1">
    <location>
        <begin position="21"/>
        <end position="67"/>
    </location>
</feature>
<dbReference type="RefSeq" id="WP_145066298.1">
    <property type="nucleotide sequence ID" value="NZ_CP036287.1"/>
</dbReference>
<evidence type="ECO:0000313" key="2">
    <source>
        <dbReference type="EMBL" id="QDU67810.1"/>
    </source>
</evidence>
<protein>
    <submittedName>
        <fullName evidence="2">Uncharacterized protein</fullName>
    </submittedName>
</protein>
<accession>A0A518BLF7</accession>
<proteinExistence type="predicted"/>
<keyword evidence="3" id="KW-1185">Reference proteome</keyword>
<keyword evidence="1" id="KW-0732">Signal</keyword>
<gene>
    <name evidence="2" type="ORF">Pla133_28990</name>
</gene>
<evidence type="ECO:0000256" key="1">
    <source>
        <dbReference type="SAM" id="SignalP"/>
    </source>
</evidence>
<dbReference type="KEGG" id="pbap:Pla133_28990"/>
<evidence type="ECO:0000313" key="3">
    <source>
        <dbReference type="Proteomes" id="UP000316921"/>
    </source>
</evidence>
<sequence length="67" mass="7106" precursor="true">MQRTVIAAIAAIPLAAAAFAFPAPVEGVEPGDKVEYSFRNPIVGALGQSDMSDFLGKPVLIEFWGTR</sequence>
<feature type="signal peptide" evidence="1">
    <location>
        <begin position="1"/>
        <end position="20"/>
    </location>
</feature>
<dbReference type="Proteomes" id="UP000316921">
    <property type="component" value="Chromosome"/>
</dbReference>
<dbReference type="AlphaFoldDB" id="A0A518BLF7"/>